<evidence type="ECO:0000313" key="2">
    <source>
        <dbReference type="Proteomes" id="UP000053477"/>
    </source>
</evidence>
<accession>A0A0H2QXC1</accession>
<proteinExistence type="predicted"/>
<organism evidence="1 2">
    <name type="scientific">Schizopora paradoxa</name>
    <dbReference type="NCBI Taxonomy" id="27342"/>
    <lineage>
        <taxon>Eukaryota</taxon>
        <taxon>Fungi</taxon>
        <taxon>Dikarya</taxon>
        <taxon>Basidiomycota</taxon>
        <taxon>Agaricomycotina</taxon>
        <taxon>Agaricomycetes</taxon>
        <taxon>Hymenochaetales</taxon>
        <taxon>Schizoporaceae</taxon>
        <taxon>Schizopora</taxon>
    </lineage>
</organism>
<dbReference type="InParanoid" id="A0A0H2QXC1"/>
<dbReference type="EMBL" id="KQ086820">
    <property type="protein sequence ID" value="KLO03979.1"/>
    <property type="molecule type" value="Genomic_DNA"/>
</dbReference>
<name>A0A0H2QXC1_9AGAM</name>
<protein>
    <submittedName>
        <fullName evidence="1">Uncharacterized protein</fullName>
    </submittedName>
</protein>
<keyword evidence="2" id="KW-1185">Reference proteome</keyword>
<sequence>MALTHLDSRILNDPSIFLSNIINLTIPTPEYLVDDRIAGHNEWMFRSLGITLRSKFIASVNCTREIDVDLQRFMDSYSLDEKKMLKIDQKAWANVVDEWEAEPRNKKLPFIGSIIHSHSESTYRRYVNGTQIAPAEKFDLDLVVSALQLQDRQLYQEELRRVESGLGGDITYEEANSYFDNVDSSLDSNYFTWNQYAEGLMKSQTTLARSSSDKVTAPTSCPSSSLNPTPLQLKEIAFQKARVLDAISELRVWSVLRAKHDYSSEEHLHKEKGDKPERKPYGTNRIILATATFAHRFQMRRLDLALYCLECYQVDVSIFKSMIKKADNTTKIFWSSESYKPDNDSITSSSLINVDIDTGALSTEEINAMIERLRIAWSVTYTEKKRCAEERSLVMVEMDRTLRWLNSKLNDCSTLSDMLPEDLSFEIETSLDAIISNRRDVIITLRNDFLSSWISACTDKDITPPITWTRWSAPPRIRRCKASHQRSKFMKEGDLCGALSES</sequence>
<evidence type="ECO:0000313" key="1">
    <source>
        <dbReference type="EMBL" id="KLO03979.1"/>
    </source>
</evidence>
<dbReference type="AlphaFoldDB" id="A0A0H2QXC1"/>
<gene>
    <name evidence="1" type="ORF">SCHPADRAFT_948112</name>
</gene>
<dbReference type="Proteomes" id="UP000053477">
    <property type="component" value="Unassembled WGS sequence"/>
</dbReference>
<reference evidence="1 2" key="1">
    <citation type="submission" date="2015-04" db="EMBL/GenBank/DDBJ databases">
        <title>Complete genome sequence of Schizopora paradoxa KUC8140, a cosmopolitan wood degrader in East Asia.</title>
        <authorList>
            <consortium name="DOE Joint Genome Institute"/>
            <person name="Min B."/>
            <person name="Park H."/>
            <person name="Jang Y."/>
            <person name="Kim J.-J."/>
            <person name="Kim K.H."/>
            <person name="Pangilinan J."/>
            <person name="Lipzen A."/>
            <person name="Riley R."/>
            <person name="Grigoriev I.V."/>
            <person name="Spatafora J.W."/>
            <person name="Choi I.-G."/>
        </authorList>
    </citation>
    <scope>NUCLEOTIDE SEQUENCE [LARGE SCALE GENOMIC DNA]</scope>
    <source>
        <strain evidence="1 2">KUC8140</strain>
    </source>
</reference>